<sequence>MNISRRNEPFRYEFTPSVPCLIQLYEVNNSKLESKQGQAQLLDLSPNGCKLDTPLNFRTNQNSCKVILTFDLIRKMSIRGSIQWQEQKAHSSHYGIHFEEDAKQEITEELKQYARKQREEMVLQED</sequence>
<protein>
    <submittedName>
        <fullName evidence="2">PilZ domain-containing protein</fullName>
    </submittedName>
</protein>
<dbReference type="EMBL" id="JACJVQ010000011">
    <property type="protein sequence ID" value="MBB6635144.1"/>
    <property type="molecule type" value="Genomic_DNA"/>
</dbReference>
<proteinExistence type="predicted"/>
<evidence type="ECO:0000259" key="1">
    <source>
        <dbReference type="Pfam" id="PF07238"/>
    </source>
</evidence>
<dbReference type="SUPFAM" id="SSF141371">
    <property type="entry name" value="PilZ domain-like"/>
    <property type="match status" value="1"/>
</dbReference>
<name>A0A841ST78_9BACL</name>
<dbReference type="RefSeq" id="WP_185120388.1">
    <property type="nucleotide sequence ID" value="NZ_JACJVQ010000011.1"/>
</dbReference>
<dbReference type="InterPro" id="IPR009875">
    <property type="entry name" value="PilZ_domain"/>
</dbReference>
<dbReference type="GO" id="GO:0035438">
    <property type="term" value="F:cyclic-di-GMP binding"/>
    <property type="evidence" value="ECO:0007669"/>
    <property type="project" value="InterPro"/>
</dbReference>
<gene>
    <name evidence="2" type="ORF">H7B67_13570</name>
</gene>
<dbReference type="Gene3D" id="2.40.10.220">
    <property type="entry name" value="predicted glycosyltransferase like domains"/>
    <property type="match status" value="1"/>
</dbReference>
<dbReference type="Pfam" id="PF07238">
    <property type="entry name" value="PilZ"/>
    <property type="match status" value="1"/>
</dbReference>
<accession>A0A841ST78</accession>
<organism evidence="2 3">
    <name type="scientific">Cohnella thailandensis</name>
    <dbReference type="NCBI Taxonomy" id="557557"/>
    <lineage>
        <taxon>Bacteria</taxon>
        <taxon>Bacillati</taxon>
        <taxon>Bacillota</taxon>
        <taxon>Bacilli</taxon>
        <taxon>Bacillales</taxon>
        <taxon>Paenibacillaceae</taxon>
        <taxon>Cohnella</taxon>
    </lineage>
</organism>
<comment type="caution">
    <text evidence="2">The sequence shown here is derived from an EMBL/GenBank/DDBJ whole genome shotgun (WGS) entry which is preliminary data.</text>
</comment>
<evidence type="ECO:0000313" key="2">
    <source>
        <dbReference type="EMBL" id="MBB6635144.1"/>
    </source>
</evidence>
<evidence type="ECO:0000313" key="3">
    <source>
        <dbReference type="Proteomes" id="UP000535838"/>
    </source>
</evidence>
<reference evidence="2 3" key="1">
    <citation type="submission" date="2020-08" db="EMBL/GenBank/DDBJ databases">
        <title>Cohnella phylogeny.</title>
        <authorList>
            <person name="Dunlap C."/>
        </authorList>
    </citation>
    <scope>NUCLEOTIDE SEQUENCE [LARGE SCALE GENOMIC DNA]</scope>
    <source>
        <strain evidence="2 3">DSM 25241</strain>
    </source>
</reference>
<keyword evidence="3" id="KW-1185">Reference proteome</keyword>
<dbReference type="Proteomes" id="UP000535838">
    <property type="component" value="Unassembled WGS sequence"/>
</dbReference>
<feature type="domain" description="PilZ" evidence="1">
    <location>
        <begin position="33"/>
        <end position="113"/>
    </location>
</feature>
<dbReference type="AlphaFoldDB" id="A0A841ST78"/>